<organism evidence="2 3">
    <name type="scientific">Candidatus Vagococcus giribetii</name>
    <dbReference type="NCBI Taxonomy" id="2230876"/>
    <lineage>
        <taxon>Bacteria</taxon>
        <taxon>Bacillati</taxon>
        <taxon>Bacillota</taxon>
        <taxon>Bacilli</taxon>
        <taxon>Lactobacillales</taxon>
        <taxon>Enterococcaceae</taxon>
        <taxon>Vagococcus</taxon>
    </lineage>
</organism>
<keyword evidence="1" id="KW-0812">Transmembrane</keyword>
<dbReference type="EMBL" id="JAFLVX010000006">
    <property type="protein sequence ID" value="MBO0475817.1"/>
    <property type="molecule type" value="Genomic_DNA"/>
</dbReference>
<evidence type="ECO:0000256" key="1">
    <source>
        <dbReference type="SAM" id="Phobius"/>
    </source>
</evidence>
<keyword evidence="3" id="KW-1185">Reference proteome</keyword>
<dbReference type="RefSeq" id="WP_206964603.1">
    <property type="nucleotide sequence ID" value="NZ_JAFLVX010000006.1"/>
</dbReference>
<evidence type="ECO:0000313" key="3">
    <source>
        <dbReference type="Proteomes" id="UP000664857"/>
    </source>
</evidence>
<keyword evidence="1" id="KW-0472">Membrane</keyword>
<dbReference type="Proteomes" id="UP000664857">
    <property type="component" value="Unassembled WGS sequence"/>
</dbReference>
<sequence length="362" mass="41424">MKQGKLKQVLFFLFCFVLGSVGGFLLGETGINFQLGDLLLVVLYIGISFILHIVIHESGHLVLGLLTGYRFVSFRLFSLCLVLINGKYRLVRHKVPGTLGQCLLEPPAYKENYPFQLYLLGGVLFNGLASIIFLMAYPLAPTFSIAFVFLGLFTGLTNLIPFGFNDGKTLQIAKASKENQKLLYIQLATNAEMTQGSRFSELSKDYFEKIPGVPNETHFNHFQDLLSLGLSLETRNWPDVDTKLNNLWQKRDNLVLPYQLEVEKELLFYLLTQHREDERIEELVSDKKLINYLKLPLISNQRVLAAKTYFYNHQLEEANELIKLALASEDKASNLGEFRVEKELIEWLQSRILENVFETSEK</sequence>
<comment type="caution">
    <text evidence="2">The sequence shown here is derived from an EMBL/GenBank/DDBJ whole genome shotgun (WGS) entry which is preliminary data.</text>
</comment>
<evidence type="ECO:0000313" key="2">
    <source>
        <dbReference type="EMBL" id="MBO0475817.1"/>
    </source>
</evidence>
<reference evidence="2 3" key="1">
    <citation type="submission" date="2021-03" db="EMBL/GenBank/DDBJ databases">
        <title>Enterococcal diversity collection.</title>
        <authorList>
            <person name="Gilmore M.S."/>
            <person name="Schwartzman J."/>
            <person name="Van Tyne D."/>
            <person name="Martin M."/>
            <person name="Earl A.M."/>
            <person name="Manson A.L."/>
            <person name="Straub T."/>
            <person name="Salamzade R."/>
            <person name="Saavedra J."/>
            <person name="Lebreton F."/>
            <person name="Prichula J."/>
            <person name="Schaufler K."/>
            <person name="Gaca A."/>
            <person name="Sgardioli B."/>
            <person name="Wagenaar J."/>
            <person name="Strong T."/>
        </authorList>
    </citation>
    <scope>NUCLEOTIDE SEQUENCE [LARGE SCALE GENOMIC DNA]</scope>
    <source>
        <strain evidence="2 3">DIV0080</strain>
    </source>
</reference>
<accession>A0ABS3HRI3</accession>
<gene>
    <name evidence="2" type="ORF">DOK76_01965</name>
</gene>
<feature type="transmembrane region" description="Helical" evidence="1">
    <location>
        <begin position="143"/>
        <end position="164"/>
    </location>
</feature>
<feature type="transmembrane region" description="Helical" evidence="1">
    <location>
        <begin position="61"/>
        <end position="84"/>
    </location>
</feature>
<protein>
    <recommendedName>
        <fullName evidence="4">Peptidase M50 domain-containing protein</fullName>
    </recommendedName>
</protein>
<feature type="transmembrane region" description="Helical" evidence="1">
    <location>
        <begin position="38"/>
        <end position="55"/>
    </location>
</feature>
<keyword evidence="1" id="KW-1133">Transmembrane helix</keyword>
<feature type="transmembrane region" description="Helical" evidence="1">
    <location>
        <begin position="6"/>
        <end position="26"/>
    </location>
</feature>
<proteinExistence type="predicted"/>
<evidence type="ECO:0008006" key="4">
    <source>
        <dbReference type="Google" id="ProtNLM"/>
    </source>
</evidence>
<name>A0ABS3HRI3_9ENTE</name>
<feature type="transmembrane region" description="Helical" evidence="1">
    <location>
        <begin position="117"/>
        <end position="137"/>
    </location>
</feature>